<dbReference type="Pfam" id="PF00724">
    <property type="entry name" value="Oxidored_FMN"/>
    <property type="match status" value="1"/>
</dbReference>
<name>A0A2A2EW82_9GAMM</name>
<dbReference type="GO" id="GO:0016491">
    <property type="term" value="F:oxidoreductase activity"/>
    <property type="evidence" value="ECO:0007669"/>
    <property type="project" value="UniProtKB-KW"/>
</dbReference>
<dbReference type="RefSeq" id="WP_095621014.1">
    <property type="nucleotide sequence ID" value="NZ_NSKB01000004.1"/>
</dbReference>
<comment type="caution">
    <text evidence="5">The sequence shown here is derived from an EMBL/GenBank/DDBJ whole genome shotgun (WGS) entry which is preliminary data.</text>
</comment>
<dbReference type="EMBL" id="NSKB01000004">
    <property type="protein sequence ID" value="PAU76622.1"/>
    <property type="molecule type" value="Genomic_DNA"/>
</dbReference>
<dbReference type="Gene3D" id="3.20.20.70">
    <property type="entry name" value="Aldolase class I"/>
    <property type="match status" value="1"/>
</dbReference>
<dbReference type="PANTHER" id="PTHR43656">
    <property type="entry name" value="BINDING OXIDOREDUCTASE, PUTATIVE (AFU_ORTHOLOGUE AFUA_2G08260)-RELATED"/>
    <property type="match status" value="1"/>
</dbReference>
<dbReference type="GO" id="GO:0010181">
    <property type="term" value="F:FMN binding"/>
    <property type="evidence" value="ECO:0007669"/>
    <property type="project" value="InterPro"/>
</dbReference>
<dbReference type="PANTHER" id="PTHR43656:SF2">
    <property type="entry name" value="BINDING OXIDOREDUCTASE, PUTATIVE (AFU_ORTHOLOGUE AFUA_2G08260)-RELATED"/>
    <property type="match status" value="1"/>
</dbReference>
<dbReference type="CDD" id="cd02803">
    <property type="entry name" value="OYE_like_FMN_family"/>
    <property type="match status" value="1"/>
</dbReference>
<gene>
    <name evidence="5" type="ORF">CK498_11550</name>
</gene>
<feature type="domain" description="DUS-like FMN-binding" evidence="4">
    <location>
        <begin position="320"/>
        <end position="398"/>
    </location>
</feature>
<protein>
    <submittedName>
        <fullName evidence="5">FMN reductase</fullName>
    </submittedName>
</protein>
<proteinExistence type="predicted"/>
<keyword evidence="1" id="KW-0285">Flavoprotein</keyword>
<evidence type="ECO:0000259" key="3">
    <source>
        <dbReference type="Pfam" id="PF00724"/>
    </source>
</evidence>
<organism evidence="5 6">
    <name type="scientific">Halomonas salipaludis</name>
    <dbReference type="NCBI Taxonomy" id="2032625"/>
    <lineage>
        <taxon>Bacteria</taxon>
        <taxon>Pseudomonadati</taxon>
        <taxon>Pseudomonadota</taxon>
        <taxon>Gammaproteobacteria</taxon>
        <taxon>Oceanospirillales</taxon>
        <taxon>Halomonadaceae</taxon>
        <taxon>Halomonas</taxon>
    </lineage>
</organism>
<keyword evidence="2" id="KW-0560">Oxidoreductase</keyword>
<evidence type="ECO:0000256" key="1">
    <source>
        <dbReference type="ARBA" id="ARBA00022630"/>
    </source>
</evidence>
<dbReference type="SUPFAM" id="SSF51395">
    <property type="entry name" value="FMN-linked oxidoreductases"/>
    <property type="match status" value="1"/>
</dbReference>
<dbReference type="OrthoDB" id="8523426at2"/>
<dbReference type="AlphaFoldDB" id="A0A2A2EW82"/>
<reference evidence="5 6" key="1">
    <citation type="submission" date="2017-08" db="EMBL/GenBank/DDBJ databases">
        <title>Halomonas alkalisoli sp. nov., isolated from saline alkaline soil.</title>
        <authorList>
            <person name="Wang D."/>
            <person name="Zhang G."/>
        </authorList>
    </citation>
    <scope>NUCLEOTIDE SEQUENCE [LARGE SCALE GENOMIC DNA]</scope>
    <source>
        <strain evidence="5 6">WRN001</strain>
    </source>
</reference>
<keyword evidence="6" id="KW-1185">Reference proteome</keyword>
<dbReference type="InterPro" id="IPR013785">
    <property type="entry name" value="Aldolase_TIM"/>
</dbReference>
<feature type="domain" description="NADH:flavin oxidoreductase/NADH oxidase N-terminal" evidence="3">
    <location>
        <begin position="6"/>
        <end position="267"/>
    </location>
</feature>
<evidence type="ECO:0000313" key="5">
    <source>
        <dbReference type="EMBL" id="PAU76622.1"/>
    </source>
</evidence>
<dbReference type="InterPro" id="IPR051799">
    <property type="entry name" value="NADH_flavin_oxidoreductase"/>
</dbReference>
<sequence length="451" mass="50602">MSEDVIFSPLAWRNLAVKNRLFRSNISGRFDNEDGSLTQTRINWECQFARGGVGAIISSFVPVQMEGRIIAGYATIHRDDFIPLWQRLGEAVHRFDCKYILQLSHSGRQMDLPGVHNQHRRSLSSTDHQEPLHGFLCRAMSGHEIERTVQAFADGAWRAREAGLDGVELHAANGYMFTQFLSSAINDRRDRYGGSLANRARFLLEVIRAIRQRVGPDFHLQVKISAVDHNDILPWERKGNTLAESLQVCRWAETAGADALHVSVGSLFPHPLNPPGDFAFETIASTYDAMLSAGTNTFRNYLLFRYRSLRWIFRWLWSRHQRGHAVEGVSLDEARAVRQAVGIPVISTGGYQRASLVREAIASGACDAVSSARALIANPDLLKQWQAGQDAPTRPCTFCNKCLLNAPKNPLGCYELSRFDGDHERMIATLMSIYDTRPELRLPPVPPAQNP</sequence>
<evidence type="ECO:0000256" key="2">
    <source>
        <dbReference type="ARBA" id="ARBA00023002"/>
    </source>
</evidence>
<dbReference type="InterPro" id="IPR001155">
    <property type="entry name" value="OxRdtase_FMN_N"/>
</dbReference>
<evidence type="ECO:0000313" key="6">
    <source>
        <dbReference type="Proteomes" id="UP000217771"/>
    </source>
</evidence>
<dbReference type="Proteomes" id="UP000217771">
    <property type="component" value="Unassembled WGS sequence"/>
</dbReference>
<evidence type="ECO:0000259" key="4">
    <source>
        <dbReference type="Pfam" id="PF01207"/>
    </source>
</evidence>
<dbReference type="Pfam" id="PF01207">
    <property type="entry name" value="Dus"/>
    <property type="match status" value="1"/>
</dbReference>
<accession>A0A2A2EW82</accession>
<dbReference type="InterPro" id="IPR035587">
    <property type="entry name" value="DUS-like_FMN-bd"/>
</dbReference>